<reference evidence="2" key="1">
    <citation type="submission" date="2021-03" db="EMBL/GenBank/DDBJ databases">
        <authorList>
            <person name="Bekaert M."/>
        </authorList>
    </citation>
    <scope>NUCLEOTIDE SEQUENCE</scope>
</reference>
<sequence>MSQGGQELRITHLREEDCGQYICFTTSPSGHRVQRNINIILRSNNWERTLFTAKPYWTEGGEPKDIETSIGASATFYCNASGDPQPELEWYINGVRLKDSQHPTVKSARFLKPDNHNITIINLEESDVMVLQCNASNIFGYVYADFYLNVRGKLNQRNESNKFVLAESSIVLQKQVSIN</sequence>
<dbReference type="InterPro" id="IPR036179">
    <property type="entry name" value="Ig-like_dom_sf"/>
</dbReference>
<dbReference type="PANTHER" id="PTHR45080:SF15">
    <property type="entry name" value="NEURAL CELL ADHESION MOLECULE L1"/>
    <property type="match status" value="1"/>
</dbReference>
<dbReference type="GO" id="GO:0005886">
    <property type="term" value="C:plasma membrane"/>
    <property type="evidence" value="ECO:0007669"/>
    <property type="project" value="TreeGrafter"/>
</dbReference>
<dbReference type="InterPro" id="IPR013098">
    <property type="entry name" value="Ig_I-set"/>
</dbReference>
<dbReference type="GO" id="GO:0008046">
    <property type="term" value="F:axon guidance receptor activity"/>
    <property type="evidence" value="ECO:0007669"/>
    <property type="project" value="TreeGrafter"/>
</dbReference>
<evidence type="ECO:0000313" key="3">
    <source>
        <dbReference type="Proteomes" id="UP000683360"/>
    </source>
</evidence>
<dbReference type="GO" id="GO:0050808">
    <property type="term" value="P:synapse organization"/>
    <property type="evidence" value="ECO:0007669"/>
    <property type="project" value="TreeGrafter"/>
</dbReference>
<dbReference type="Pfam" id="PF07679">
    <property type="entry name" value="I-set"/>
    <property type="match status" value="1"/>
</dbReference>
<accession>A0A8S3S3L4</accession>
<dbReference type="SMART" id="SM00409">
    <property type="entry name" value="IG"/>
    <property type="match status" value="1"/>
</dbReference>
<dbReference type="GO" id="GO:0007156">
    <property type="term" value="P:homophilic cell adhesion via plasma membrane adhesion molecules"/>
    <property type="evidence" value="ECO:0007669"/>
    <property type="project" value="TreeGrafter"/>
</dbReference>
<dbReference type="SUPFAM" id="SSF48726">
    <property type="entry name" value="Immunoglobulin"/>
    <property type="match status" value="1"/>
</dbReference>
<gene>
    <name evidence="2" type="ORF">MEDL_27525</name>
</gene>
<comment type="caution">
    <text evidence="2">The sequence shown here is derived from an EMBL/GenBank/DDBJ whole genome shotgun (WGS) entry which is preliminary data.</text>
</comment>
<dbReference type="GO" id="GO:0030424">
    <property type="term" value="C:axon"/>
    <property type="evidence" value="ECO:0007669"/>
    <property type="project" value="TreeGrafter"/>
</dbReference>
<proteinExistence type="predicted"/>
<name>A0A8S3S3L4_MYTED</name>
<dbReference type="InterPro" id="IPR003599">
    <property type="entry name" value="Ig_sub"/>
</dbReference>
<dbReference type="AlphaFoldDB" id="A0A8S3S3L4"/>
<dbReference type="PROSITE" id="PS50835">
    <property type="entry name" value="IG_LIKE"/>
    <property type="match status" value="1"/>
</dbReference>
<dbReference type="InterPro" id="IPR050958">
    <property type="entry name" value="Cell_Adh-Cytoskel_Orgn"/>
</dbReference>
<evidence type="ECO:0000313" key="2">
    <source>
        <dbReference type="EMBL" id="CAG2213611.1"/>
    </source>
</evidence>
<dbReference type="InterPro" id="IPR013783">
    <property type="entry name" value="Ig-like_fold"/>
</dbReference>
<protein>
    <submittedName>
        <fullName evidence="2">NRCAM</fullName>
    </submittedName>
</protein>
<dbReference type="PANTHER" id="PTHR45080">
    <property type="entry name" value="CONTACTIN 5"/>
    <property type="match status" value="1"/>
</dbReference>
<evidence type="ECO:0000259" key="1">
    <source>
        <dbReference type="PROSITE" id="PS50835"/>
    </source>
</evidence>
<dbReference type="Gene3D" id="2.60.40.10">
    <property type="entry name" value="Immunoglobulins"/>
    <property type="match status" value="1"/>
</dbReference>
<keyword evidence="3" id="KW-1185">Reference proteome</keyword>
<dbReference type="GO" id="GO:0043025">
    <property type="term" value="C:neuronal cell body"/>
    <property type="evidence" value="ECO:0007669"/>
    <property type="project" value="TreeGrafter"/>
</dbReference>
<dbReference type="EMBL" id="CAJPWZ010001376">
    <property type="protein sequence ID" value="CAG2213611.1"/>
    <property type="molecule type" value="Genomic_DNA"/>
</dbReference>
<feature type="domain" description="Ig-like" evidence="1">
    <location>
        <begin position="55"/>
        <end position="137"/>
    </location>
</feature>
<dbReference type="OrthoDB" id="6244967at2759"/>
<dbReference type="Proteomes" id="UP000683360">
    <property type="component" value="Unassembled WGS sequence"/>
</dbReference>
<organism evidence="2 3">
    <name type="scientific">Mytilus edulis</name>
    <name type="common">Blue mussel</name>
    <dbReference type="NCBI Taxonomy" id="6550"/>
    <lineage>
        <taxon>Eukaryota</taxon>
        <taxon>Metazoa</taxon>
        <taxon>Spiralia</taxon>
        <taxon>Lophotrochozoa</taxon>
        <taxon>Mollusca</taxon>
        <taxon>Bivalvia</taxon>
        <taxon>Autobranchia</taxon>
        <taxon>Pteriomorphia</taxon>
        <taxon>Mytilida</taxon>
        <taxon>Mytiloidea</taxon>
        <taxon>Mytilidae</taxon>
        <taxon>Mytilinae</taxon>
        <taxon>Mytilus</taxon>
    </lineage>
</organism>
<dbReference type="InterPro" id="IPR007110">
    <property type="entry name" value="Ig-like_dom"/>
</dbReference>